<dbReference type="Pfam" id="PF00172">
    <property type="entry name" value="Zn_clus"/>
    <property type="match status" value="1"/>
</dbReference>
<dbReference type="InterPro" id="IPR001138">
    <property type="entry name" value="Zn2Cys6_DnaBD"/>
</dbReference>
<dbReference type="Proteomes" id="UP001203852">
    <property type="component" value="Unassembled WGS sequence"/>
</dbReference>
<dbReference type="PANTHER" id="PTHR31069:SF32">
    <property type="entry name" value="ARGININE METABOLISM REGULATION PROTEIN II"/>
    <property type="match status" value="1"/>
</dbReference>
<feature type="compositionally biased region" description="Polar residues" evidence="5">
    <location>
        <begin position="173"/>
        <end position="199"/>
    </location>
</feature>
<keyword evidence="4" id="KW-0539">Nucleus</keyword>
<evidence type="ECO:0000259" key="6">
    <source>
        <dbReference type="PROSITE" id="PS50048"/>
    </source>
</evidence>
<dbReference type="InterPro" id="IPR021858">
    <property type="entry name" value="Fun_TF"/>
</dbReference>
<evidence type="ECO:0000256" key="5">
    <source>
        <dbReference type="SAM" id="MobiDB-lite"/>
    </source>
</evidence>
<evidence type="ECO:0000313" key="8">
    <source>
        <dbReference type="Proteomes" id="UP001203852"/>
    </source>
</evidence>
<evidence type="ECO:0000313" key="7">
    <source>
        <dbReference type="EMBL" id="KAI1613039.1"/>
    </source>
</evidence>
<dbReference type="PANTHER" id="PTHR31069">
    <property type="entry name" value="OLEATE-ACTIVATED TRANSCRIPTION FACTOR 1-RELATED"/>
    <property type="match status" value="1"/>
</dbReference>
<reference evidence="7" key="1">
    <citation type="journal article" date="2022" name="bioRxiv">
        <title>Deciphering the potential niche of two novel black yeast fungi from a biological soil crust based on their genomes, phenotypes, and melanin regulation.</title>
        <authorList>
            <consortium name="DOE Joint Genome Institute"/>
            <person name="Carr E.C."/>
            <person name="Barton Q."/>
            <person name="Grambo S."/>
            <person name="Sullivan M."/>
            <person name="Renfro C.M."/>
            <person name="Kuo A."/>
            <person name="Pangilinan J."/>
            <person name="Lipzen A."/>
            <person name="Keymanesh K."/>
            <person name="Savage E."/>
            <person name="Barry K."/>
            <person name="Grigoriev I.V."/>
            <person name="Riekhof W.R."/>
            <person name="Harris S.S."/>
        </authorList>
    </citation>
    <scope>NUCLEOTIDE SEQUENCE</scope>
    <source>
        <strain evidence="7">JF 03-4F</strain>
    </source>
</reference>
<keyword evidence="8" id="KW-1185">Reference proteome</keyword>
<dbReference type="PROSITE" id="PS00463">
    <property type="entry name" value="ZN2_CY6_FUNGAL_1"/>
    <property type="match status" value="1"/>
</dbReference>
<dbReference type="Pfam" id="PF11951">
    <property type="entry name" value="Fungal_trans_2"/>
    <property type="match status" value="1"/>
</dbReference>
<dbReference type="GO" id="GO:0008270">
    <property type="term" value="F:zinc ion binding"/>
    <property type="evidence" value="ECO:0007669"/>
    <property type="project" value="InterPro"/>
</dbReference>
<evidence type="ECO:0000256" key="2">
    <source>
        <dbReference type="ARBA" id="ARBA00023125"/>
    </source>
</evidence>
<feature type="compositionally biased region" description="Low complexity" evidence="5">
    <location>
        <begin position="126"/>
        <end position="141"/>
    </location>
</feature>
<dbReference type="GO" id="GO:0000981">
    <property type="term" value="F:DNA-binding transcription factor activity, RNA polymerase II-specific"/>
    <property type="evidence" value="ECO:0007669"/>
    <property type="project" value="InterPro"/>
</dbReference>
<accession>A0AAN6DX03</accession>
<evidence type="ECO:0000256" key="3">
    <source>
        <dbReference type="ARBA" id="ARBA00023163"/>
    </source>
</evidence>
<proteinExistence type="predicted"/>
<organism evidence="7 8">
    <name type="scientific">Exophiala viscosa</name>
    <dbReference type="NCBI Taxonomy" id="2486360"/>
    <lineage>
        <taxon>Eukaryota</taxon>
        <taxon>Fungi</taxon>
        <taxon>Dikarya</taxon>
        <taxon>Ascomycota</taxon>
        <taxon>Pezizomycotina</taxon>
        <taxon>Eurotiomycetes</taxon>
        <taxon>Chaetothyriomycetidae</taxon>
        <taxon>Chaetothyriales</taxon>
        <taxon>Herpotrichiellaceae</taxon>
        <taxon>Exophiala</taxon>
    </lineage>
</organism>
<dbReference type="SMART" id="SM00066">
    <property type="entry name" value="GAL4"/>
    <property type="match status" value="1"/>
</dbReference>
<evidence type="ECO:0000256" key="4">
    <source>
        <dbReference type="ARBA" id="ARBA00023242"/>
    </source>
</evidence>
<name>A0AAN6DX03_9EURO</name>
<keyword evidence="3" id="KW-0804">Transcription</keyword>
<dbReference type="PROSITE" id="PS50048">
    <property type="entry name" value="ZN2_CY6_FUNGAL_2"/>
    <property type="match status" value="1"/>
</dbReference>
<gene>
    <name evidence="7" type="ORF">EDD36DRAFT_253617</name>
</gene>
<feature type="compositionally biased region" description="Low complexity" evidence="5">
    <location>
        <begin position="200"/>
        <end position="212"/>
    </location>
</feature>
<evidence type="ECO:0000256" key="1">
    <source>
        <dbReference type="ARBA" id="ARBA00023015"/>
    </source>
</evidence>
<feature type="domain" description="Zn(2)-C6 fungal-type" evidence="6">
    <location>
        <begin position="17"/>
        <end position="45"/>
    </location>
</feature>
<comment type="caution">
    <text evidence="7">The sequence shown here is derived from an EMBL/GenBank/DDBJ whole genome shotgun (WGS) entry which is preliminary data.</text>
</comment>
<feature type="region of interest" description="Disordered" evidence="5">
    <location>
        <begin position="173"/>
        <end position="230"/>
    </location>
</feature>
<dbReference type="InterPro" id="IPR050675">
    <property type="entry name" value="OAF3"/>
</dbReference>
<dbReference type="AlphaFoldDB" id="A0AAN6DX03"/>
<dbReference type="SUPFAM" id="SSF57701">
    <property type="entry name" value="Zn2/Cys6 DNA-binding domain"/>
    <property type="match status" value="1"/>
</dbReference>
<dbReference type="GO" id="GO:0003677">
    <property type="term" value="F:DNA binding"/>
    <property type="evidence" value="ECO:0007669"/>
    <property type="project" value="UniProtKB-KW"/>
</dbReference>
<feature type="region of interest" description="Disordered" evidence="5">
    <location>
        <begin position="126"/>
        <end position="150"/>
    </location>
</feature>
<protein>
    <submittedName>
        <fullName evidence="7">C6 transcription factor</fullName>
    </submittedName>
</protein>
<sequence length="692" mass="77657">MAAPAFSSRKRTKTFTGCWTCRGRKLKCSEEQPTCQQCANKGLECGGYGVNLQWLPPETDSLDASLPLVRTAGFSRRQILAAPTTCVLDTAEIDRILGRIDADQPFTDSKAETTIVRGPFAVFRTPSASIPPTTSPSPASSCIAKDQSPSIQRLADAGTSVLRDQTLPAFHSHNLSLDRSQGQDDLNSTIEGITQFPNDTSTWTPPQSPTSQRKPQSHGKSPHSRSTSLQQILDWSPPKDTTFHEDDETETVSSLSWSKPRSTFLSNDDCFLLNYYIHKVLRIFCIVDNAKSPWRTLHLPRALQSCGESSALGATSYTRNCLLHALLSTSAYSLVNNLRLEGRTEDIDKWSRKALQLRYQAIGLLRDAVDHDLHSKNRPKYKELLATMLSMVTIDVASGDTGTCGVHLKGCEQLIRSARKSKTKYSVKARALHRIFFYLRTIHASTTLDKEASGQNSEHDDFQGDLVVDDDSWLEMQESVPKDMTSCDYVYGVPLSLLVLTRKAIRVVQAVARFRRRNPGLLFSASLSNKCDEVDEEILDWPIDHELSQCPTMARGDDASKIVYHQTHAFHDAVVLYFSQHVRLMHHRHLKPYVESVLHHLEEIEKIKDGSNVFAGTLFWPAFIAASEAFDPSLQARFTTWFERAKIYGLHSLWGCNSLVREVWNKNSSAKARVTSQWRAIAEERQIELMLS</sequence>
<dbReference type="Gene3D" id="4.10.240.10">
    <property type="entry name" value="Zn(2)-C6 fungal-type DNA-binding domain"/>
    <property type="match status" value="1"/>
</dbReference>
<dbReference type="EMBL" id="MU404354">
    <property type="protein sequence ID" value="KAI1613039.1"/>
    <property type="molecule type" value="Genomic_DNA"/>
</dbReference>
<dbReference type="InterPro" id="IPR036864">
    <property type="entry name" value="Zn2-C6_fun-type_DNA-bd_sf"/>
</dbReference>
<keyword evidence="2" id="KW-0238">DNA-binding</keyword>
<keyword evidence="1" id="KW-0805">Transcription regulation</keyword>
<dbReference type="CDD" id="cd00067">
    <property type="entry name" value="GAL4"/>
    <property type="match status" value="1"/>
</dbReference>